<dbReference type="EMBL" id="AP014968">
    <property type="protein sequence ID" value="BAT18006.1"/>
    <property type="molecule type" value="Genomic_DNA"/>
</dbReference>
<evidence type="ECO:0000313" key="2">
    <source>
        <dbReference type="EMBL" id="BAT18006.1"/>
    </source>
</evidence>
<dbReference type="PaxDb" id="39947-A0A0P0YCK0"/>
<reference evidence="2 3" key="3">
    <citation type="journal article" date="2013" name="Rice">
        <title>Improvement of the Oryza sativa Nipponbare reference genome using next generation sequence and optical map data.</title>
        <authorList>
            <person name="Kawahara Y."/>
            <person name="de la Bastide M."/>
            <person name="Hamilton J.P."/>
            <person name="Kanamori H."/>
            <person name="McCombie W.R."/>
            <person name="Ouyang S."/>
            <person name="Schwartz D.C."/>
            <person name="Tanaka T."/>
            <person name="Wu J."/>
            <person name="Zhou S."/>
            <person name="Childs K.L."/>
            <person name="Davidson R.M."/>
            <person name="Lin H."/>
            <person name="Quesada-Ocampo L."/>
            <person name="Vaillancourt B."/>
            <person name="Sakai H."/>
            <person name="Lee S.S."/>
            <person name="Kim J."/>
            <person name="Numa H."/>
            <person name="Itoh T."/>
            <person name="Buell C.R."/>
            <person name="Matsumoto T."/>
        </authorList>
    </citation>
    <scope>NUCLEOTIDE SEQUENCE [LARGE SCALE GENOMIC DNA]</scope>
    <source>
        <strain evidence="3">cv. Nipponbare</strain>
    </source>
</reference>
<accession>A0A0P0YCK0</accession>
<feature type="region of interest" description="Disordered" evidence="1">
    <location>
        <begin position="1"/>
        <end position="27"/>
    </location>
</feature>
<feature type="compositionally biased region" description="Basic and acidic residues" evidence="1">
    <location>
        <begin position="1"/>
        <end position="25"/>
    </location>
</feature>
<feature type="non-terminal residue" evidence="2">
    <location>
        <position position="120"/>
    </location>
</feature>
<organism evidence="2 3">
    <name type="scientific">Oryza sativa subsp. japonica</name>
    <name type="common">Rice</name>
    <dbReference type="NCBI Taxonomy" id="39947"/>
    <lineage>
        <taxon>Eukaryota</taxon>
        <taxon>Viridiplantae</taxon>
        <taxon>Streptophyta</taxon>
        <taxon>Embryophyta</taxon>
        <taxon>Tracheophyta</taxon>
        <taxon>Spermatophyta</taxon>
        <taxon>Magnoliopsida</taxon>
        <taxon>Liliopsida</taxon>
        <taxon>Poales</taxon>
        <taxon>Poaceae</taxon>
        <taxon>BOP clade</taxon>
        <taxon>Oryzoideae</taxon>
        <taxon>Oryzeae</taxon>
        <taxon>Oryzinae</taxon>
        <taxon>Oryza</taxon>
        <taxon>Oryza sativa</taxon>
    </lineage>
</organism>
<dbReference type="Proteomes" id="UP000059680">
    <property type="component" value="Chromosome 12"/>
</dbReference>
<reference evidence="2 3" key="2">
    <citation type="journal article" date="2013" name="Plant Cell Physiol.">
        <title>Rice Annotation Project Database (RAP-DB): an integrative and interactive database for rice genomics.</title>
        <authorList>
            <person name="Sakai H."/>
            <person name="Lee S.S."/>
            <person name="Tanaka T."/>
            <person name="Numa H."/>
            <person name="Kim J."/>
            <person name="Kawahara Y."/>
            <person name="Wakimoto H."/>
            <person name="Yang C.C."/>
            <person name="Iwamoto M."/>
            <person name="Abe T."/>
            <person name="Yamada Y."/>
            <person name="Muto A."/>
            <person name="Inokuchi H."/>
            <person name="Ikemura T."/>
            <person name="Matsumoto T."/>
            <person name="Sasaki T."/>
            <person name="Itoh T."/>
        </authorList>
    </citation>
    <scope>NUCLEOTIDE SEQUENCE [LARGE SCALE GENOMIC DNA]</scope>
    <source>
        <strain evidence="3">cv. Nipponbare</strain>
    </source>
</reference>
<reference evidence="3" key="1">
    <citation type="journal article" date="2005" name="Nature">
        <title>The map-based sequence of the rice genome.</title>
        <authorList>
            <consortium name="International rice genome sequencing project (IRGSP)"/>
            <person name="Matsumoto T."/>
            <person name="Wu J."/>
            <person name="Kanamori H."/>
            <person name="Katayose Y."/>
            <person name="Fujisawa M."/>
            <person name="Namiki N."/>
            <person name="Mizuno H."/>
            <person name="Yamamoto K."/>
            <person name="Antonio B.A."/>
            <person name="Baba T."/>
            <person name="Sakata K."/>
            <person name="Nagamura Y."/>
            <person name="Aoki H."/>
            <person name="Arikawa K."/>
            <person name="Arita K."/>
            <person name="Bito T."/>
            <person name="Chiden Y."/>
            <person name="Fujitsuka N."/>
            <person name="Fukunaka R."/>
            <person name="Hamada M."/>
            <person name="Harada C."/>
            <person name="Hayashi A."/>
            <person name="Hijishita S."/>
            <person name="Honda M."/>
            <person name="Hosokawa S."/>
            <person name="Ichikawa Y."/>
            <person name="Idonuma A."/>
            <person name="Iijima M."/>
            <person name="Ikeda M."/>
            <person name="Ikeno M."/>
            <person name="Ito K."/>
            <person name="Ito S."/>
            <person name="Ito T."/>
            <person name="Ito Y."/>
            <person name="Ito Y."/>
            <person name="Iwabuchi A."/>
            <person name="Kamiya K."/>
            <person name="Karasawa W."/>
            <person name="Kurita K."/>
            <person name="Katagiri S."/>
            <person name="Kikuta A."/>
            <person name="Kobayashi H."/>
            <person name="Kobayashi N."/>
            <person name="Machita K."/>
            <person name="Maehara T."/>
            <person name="Masukawa M."/>
            <person name="Mizubayashi T."/>
            <person name="Mukai Y."/>
            <person name="Nagasaki H."/>
            <person name="Nagata Y."/>
            <person name="Naito S."/>
            <person name="Nakashima M."/>
            <person name="Nakama Y."/>
            <person name="Nakamichi Y."/>
            <person name="Nakamura M."/>
            <person name="Meguro A."/>
            <person name="Negishi M."/>
            <person name="Ohta I."/>
            <person name="Ohta T."/>
            <person name="Okamoto M."/>
            <person name="Ono N."/>
            <person name="Saji S."/>
            <person name="Sakaguchi M."/>
            <person name="Sakai K."/>
            <person name="Shibata M."/>
            <person name="Shimokawa T."/>
            <person name="Song J."/>
            <person name="Takazaki Y."/>
            <person name="Terasawa K."/>
            <person name="Tsugane M."/>
            <person name="Tsuji K."/>
            <person name="Ueda S."/>
            <person name="Waki K."/>
            <person name="Yamagata H."/>
            <person name="Yamamoto M."/>
            <person name="Yamamoto S."/>
            <person name="Yamane H."/>
            <person name="Yoshiki S."/>
            <person name="Yoshihara R."/>
            <person name="Yukawa K."/>
            <person name="Zhong H."/>
            <person name="Yano M."/>
            <person name="Yuan Q."/>
            <person name="Ouyang S."/>
            <person name="Liu J."/>
            <person name="Jones K.M."/>
            <person name="Gansberger K."/>
            <person name="Moffat K."/>
            <person name="Hill J."/>
            <person name="Bera J."/>
            <person name="Fadrosh D."/>
            <person name="Jin S."/>
            <person name="Johri S."/>
            <person name="Kim M."/>
            <person name="Overton L."/>
            <person name="Reardon M."/>
            <person name="Tsitrin T."/>
            <person name="Vuong H."/>
            <person name="Weaver B."/>
            <person name="Ciecko A."/>
            <person name="Tallon L."/>
            <person name="Jackson J."/>
            <person name="Pai G."/>
            <person name="Aken S.V."/>
            <person name="Utterback T."/>
            <person name="Reidmuller S."/>
            <person name="Feldblyum T."/>
            <person name="Hsiao J."/>
            <person name="Zismann V."/>
            <person name="Iobst S."/>
            <person name="de Vazeille A.R."/>
            <person name="Buell C.R."/>
            <person name="Ying K."/>
            <person name="Li Y."/>
            <person name="Lu T."/>
            <person name="Huang Y."/>
            <person name="Zhao Q."/>
            <person name="Feng Q."/>
            <person name="Zhang L."/>
            <person name="Zhu J."/>
            <person name="Weng Q."/>
            <person name="Mu J."/>
            <person name="Lu Y."/>
            <person name="Fan D."/>
            <person name="Liu Y."/>
            <person name="Guan J."/>
            <person name="Zhang Y."/>
            <person name="Yu S."/>
            <person name="Liu X."/>
            <person name="Zhang Y."/>
            <person name="Hong G."/>
            <person name="Han B."/>
            <person name="Choisne N."/>
            <person name="Demange N."/>
            <person name="Orjeda G."/>
            <person name="Samain S."/>
            <person name="Cattolico L."/>
            <person name="Pelletier E."/>
            <person name="Couloux A."/>
            <person name="Segurens B."/>
            <person name="Wincker P."/>
            <person name="D'Hont A."/>
            <person name="Scarpelli C."/>
            <person name="Weissenbach J."/>
            <person name="Salanoubat M."/>
            <person name="Quetier F."/>
            <person name="Yu Y."/>
            <person name="Kim H.R."/>
            <person name="Rambo T."/>
            <person name="Currie J."/>
            <person name="Collura K."/>
            <person name="Luo M."/>
            <person name="Yang T."/>
            <person name="Ammiraju J.S.S."/>
            <person name="Engler F."/>
            <person name="Soderlund C."/>
            <person name="Wing R.A."/>
            <person name="Palmer L.E."/>
            <person name="de la Bastide M."/>
            <person name="Spiegel L."/>
            <person name="Nascimento L."/>
            <person name="Zutavern T."/>
            <person name="O'Shaughnessy A."/>
            <person name="Dike S."/>
            <person name="Dedhia N."/>
            <person name="Preston R."/>
            <person name="Balija V."/>
            <person name="McCombie W.R."/>
            <person name="Chow T."/>
            <person name="Chen H."/>
            <person name="Chung M."/>
            <person name="Chen C."/>
            <person name="Shaw J."/>
            <person name="Wu H."/>
            <person name="Hsiao K."/>
            <person name="Chao Y."/>
            <person name="Chu M."/>
            <person name="Cheng C."/>
            <person name="Hour A."/>
            <person name="Lee P."/>
            <person name="Lin S."/>
            <person name="Lin Y."/>
            <person name="Liou J."/>
            <person name="Liu S."/>
            <person name="Hsing Y."/>
            <person name="Raghuvanshi S."/>
            <person name="Mohanty A."/>
            <person name="Bharti A.K."/>
            <person name="Gaur A."/>
            <person name="Gupta V."/>
            <person name="Kumar D."/>
            <person name="Ravi V."/>
            <person name="Vij S."/>
            <person name="Kapur A."/>
            <person name="Khurana P."/>
            <person name="Khurana P."/>
            <person name="Khurana J.P."/>
            <person name="Tyagi A.K."/>
            <person name="Gaikwad K."/>
            <person name="Singh A."/>
            <person name="Dalal V."/>
            <person name="Srivastava S."/>
            <person name="Dixit A."/>
            <person name="Pal A.K."/>
            <person name="Ghazi I.A."/>
            <person name="Yadav M."/>
            <person name="Pandit A."/>
            <person name="Bhargava A."/>
            <person name="Sureshbabu K."/>
            <person name="Batra K."/>
            <person name="Sharma T.R."/>
            <person name="Mohapatra T."/>
            <person name="Singh N.K."/>
            <person name="Messing J."/>
            <person name="Nelson A.B."/>
            <person name="Fuks G."/>
            <person name="Kavchok S."/>
            <person name="Keizer G."/>
            <person name="Linton E."/>
            <person name="Llaca V."/>
            <person name="Song R."/>
            <person name="Tanyolac B."/>
            <person name="Young S."/>
            <person name="Ho-Il K."/>
            <person name="Hahn J.H."/>
            <person name="Sangsakoo G."/>
            <person name="Vanavichit A."/>
            <person name="de Mattos Luiz.A.T."/>
            <person name="Zimmer P.D."/>
            <person name="Malone G."/>
            <person name="Dellagostin O."/>
            <person name="de Oliveira A.C."/>
            <person name="Bevan M."/>
            <person name="Bancroft I."/>
            <person name="Minx P."/>
            <person name="Cordum H."/>
            <person name="Wilson R."/>
            <person name="Cheng Z."/>
            <person name="Jin W."/>
            <person name="Jiang J."/>
            <person name="Leong S.A."/>
            <person name="Iwama H."/>
            <person name="Gojobori T."/>
            <person name="Itoh T."/>
            <person name="Niimura Y."/>
            <person name="Fujii Y."/>
            <person name="Habara T."/>
            <person name="Sakai H."/>
            <person name="Sato Y."/>
            <person name="Wilson G."/>
            <person name="Kumar K."/>
            <person name="McCouch S."/>
            <person name="Juretic N."/>
            <person name="Hoen D."/>
            <person name="Wright S."/>
            <person name="Bruskiewich R."/>
            <person name="Bureau T."/>
            <person name="Miyao A."/>
            <person name="Hirochika H."/>
            <person name="Nishikawa T."/>
            <person name="Kadowaki K."/>
            <person name="Sugiura M."/>
            <person name="Burr B."/>
            <person name="Sasaki T."/>
        </authorList>
    </citation>
    <scope>NUCLEOTIDE SEQUENCE [LARGE SCALE GENOMIC DNA]</scope>
    <source>
        <strain evidence="3">cv. Nipponbare</strain>
    </source>
</reference>
<feature type="region of interest" description="Disordered" evidence="1">
    <location>
        <begin position="80"/>
        <end position="100"/>
    </location>
</feature>
<sequence>MSTDCRKRSARGRSLEKAEEGEARGGKGAVVAIGRGGRVATCGGFALSHRRGHRRGHETTPADLRFLTALPLLRLLGAARSSHPPETRQPQCQWPLPTPRCPPRLRSIRASGCRPWGPWS</sequence>
<proteinExistence type="predicted"/>
<dbReference type="Gramene" id="Os12t0608025-00">
    <property type="protein sequence ID" value="Os12t0608025-00"/>
    <property type="gene ID" value="Os12g0608025"/>
</dbReference>
<protein>
    <submittedName>
        <fullName evidence="2">Os12g0608025 protein</fullName>
    </submittedName>
</protein>
<name>A0A0P0YCK0_ORYSJ</name>
<evidence type="ECO:0000256" key="1">
    <source>
        <dbReference type="SAM" id="MobiDB-lite"/>
    </source>
</evidence>
<keyword evidence="3" id="KW-1185">Reference proteome</keyword>
<gene>
    <name evidence="2" type="ordered locus">Os12g0608025</name>
    <name evidence="2" type="ORF">OSNPB_120608025</name>
</gene>
<evidence type="ECO:0000313" key="3">
    <source>
        <dbReference type="Proteomes" id="UP000059680"/>
    </source>
</evidence>
<dbReference type="AlphaFoldDB" id="A0A0P0YCK0"/>
<dbReference type="InParanoid" id="A0A0P0YCK0"/>